<dbReference type="InterPro" id="IPR042278">
    <property type="entry name" value="Mfa-like_1_N"/>
</dbReference>
<gene>
    <name evidence="1" type="ORF">EZS27_021345</name>
</gene>
<accession>A0A5J4R9V3</accession>
<evidence type="ECO:0000313" key="1">
    <source>
        <dbReference type="EMBL" id="KAA6329890.1"/>
    </source>
</evidence>
<dbReference type="Pfam" id="PF13149">
    <property type="entry name" value="Mfa_like_1"/>
    <property type="match status" value="1"/>
</dbReference>
<dbReference type="EMBL" id="SNRY01001580">
    <property type="protein sequence ID" value="KAA6329890.1"/>
    <property type="molecule type" value="Genomic_DNA"/>
</dbReference>
<comment type="caution">
    <text evidence="1">The sequence shown here is derived from an EMBL/GenBank/DDBJ whole genome shotgun (WGS) entry which is preliminary data.</text>
</comment>
<dbReference type="Gene3D" id="2.60.40.2620">
    <property type="entry name" value="Fimbrillin-like"/>
    <property type="match status" value="1"/>
</dbReference>
<dbReference type="InterPro" id="IPR025049">
    <property type="entry name" value="Mfa-like_1"/>
</dbReference>
<name>A0A5J4R9V3_9ZZZZ</name>
<sequence length="706" mass="78005">MKTLKLFLGIIILSGCFLTSCKENEPDVPILPDLATATGNIIPLKDVNVTRTDLNLSSLSLIWSEGDAFGVFYLPGGDNTPVLNNNFTLKGGSGSSLGEFSSSTPIKWVEGEYTLHAVYPYQKIEGTMLTIPVSSSQTQIDSNPRVAGATLIGSAESVKPAESIQFNFSTPLAIIKFTINAKETDLNEDKLSQAIFTSDVPFAGEAIYNFETGVLSTEVANGKSVRLTFSETQTLSQPINAFIDILPVNFSNAINQLELITDKHSVVINLDYFKKEMVSGSHYNVTVNLKELIAAGAVKITPITQLVVANTYLVKPGDAVYIPVSRAYDVWKDFFNEEFRTEESRISAELIWQDYPNLISSITLYDNKNDGRLGWIEVKTSCIEGNALVSYIVDGVVRWSWQIWITEYDPDNGGTTYELASVYVSQLGHQLPTYIFMDRNLGALNTTPGDIDSYGYMYQWGRKDPFPPTLAPAPATATDQGLYDTRLLYDMNNRPYEEDKVRMATDGTFTYITRGGLIRHREVNPVFLGTETNTLKYAINEPTTLYFGGGVQYDWYGLGRGNDDLWNDADQENSKSVFDPSPYGWRIPYGGVIAGAYGQTIGISPFEGLRGTTFTIADEKTRGIHSAVLGYIPWAGQRNSTDGGFRYESNQTVSPLWSATPSGSDGIYLDIGLPNNGDQVQQAFPVTLMNRAVATMVRCVRYEKEK</sequence>
<reference evidence="1" key="1">
    <citation type="submission" date="2019-03" db="EMBL/GenBank/DDBJ databases">
        <title>Single cell metagenomics reveals metabolic interactions within the superorganism composed of flagellate Streblomastix strix and complex community of Bacteroidetes bacteria on its surface.</title>
        <authorList>
            <person name="Treitli S.C."/>
            <person name="Kolisko M."/>
            <person name="Husnik F."/>
            <person name="Keeling P."/>
            <person name="Hampl V."/>
        </authorList>
    </citation>
    <scope>NUCLEOTIDE SEQUENCE</scope>
    <source>
        <strain evidence="1">STM</strain>
    </source>
</reference>
<dbReference type="AlphaFoldDB" id="A0A5J4R9V3"/>
<proteinExistence type="predicted"/>
<evidence type="ECO:0008006" key="2">
    <source>
        <dbReference type="Google" id="ProtNLM"/>
    </source>
</evidence>
<dbReference type="PROSITE" id="PS51257">
    <property type="entry name" value="PROKAR_LIPOPROTEIN"/>
    <property type="match status" value="1"/>
</dbReference>
<organism evidence="1">
    <name type="scientific">termite gut metagenome</name>
    <dbReference type="NCBI Taxonomy" id="433724"/>
    <lineage>
        <taxon>unclassified sequences</taxon>
        <taxon>metagenomes</taxon>
        <taxon>organismal metagenomes</taxon>
    </lineage>
</organism>
<dbReference type="CDD" id="cd13120">
    <property type="entry name" value="BF2867_like_N"/>
    <property type="match status" value="1"/>
</dbReference>
<protein>
    <recommendedName>
        <fullName evidence="2">Fibrobacter succinogenes major paralogous domain-containing protein</fullName>
    </recommendedName>
</protein>